<evidence type="ECO:0008006" key="3">
    <source>
        <dbReference type="Google" id="ProtNLM"/>
    </source>
</evidence>
<name>A0A1J4RUD1_9BACT</name>
<sequence length="120" mass="13564">MFLQILYASDRKVEAEELLKDLTQRSFSCMMLGEEDTPPLGISKPVVLVLISPGLLGSEYLKGLMDLAIMCDCFMPIIIGQPEAELPFRVKIYSVINLNHPDTRAAEFECLVRSIMHKYL</sequence>
<dbReference type="Proteomes" id="UP000182345">
    <property type="component" value="Unassembled WGS sequence"/>
</dbReference>
<gene>
    <name evidence="1" type="ORF">AUJ42_02410</name>
</gene>
<comment type="caution">
    <text evidence="1">The sequence shown here is derived from an EMBL/GenBank/DDBJ whole genome shotgun (WGS) entry which is preliminary data.</text>
</comment>
<evidence type="ECO:0000313" key="2">
    <source>
        <dbReference type="Proteomes" id="UP000182345"/>
    </source>
</evidence>
<evidence type="ECO:0000313" key="1">
    <source>
        <dbReference type="EMBL" id="OIN90955.1"/>
    </source>
</evidence>
<organism evidence="1 2">
    <name type="scientific">Candidatus Collierbacteria bacterium CG1_02_44_10</name>
    <dbReference type="NCBI Taxonomy" id="1805087"/>
    <lineage>
        <taxon>Bacteria</taxon>
        <taxon>Candidatus Collieribacteriota</taxon>
    </lineage>
</organism>
<dbReference type="AlphaFoldDB" id="A0A1J4RUD1"/>
<accession>A0A1J4RUD1</accession>
<dbReference type="EMBL" id="MNUK01000056">
    <property type="protein sequence ID" value="OIN90955.1"/>
    <property type="molecule type" value="Genomic_DNA"/>
</dbReference>
<reference evidence="1 2" key="1">
    <citation type="journal article" date="2016" name="Environ. Microbiol.">
        <title>Genomic resolution of a cold subsurface aquifer community provides metabolic insights for novel microbes adapted to high CO concentrations.</title>
        <authorList>
            <person name="Probst A.J."/>
            <person name="Castelle C.J."/>
            <person name="Singh A."/>
            <person name="Brown C.T."/>
            <person name="Anantharaman K."/>
            <person name="Sharon I."/>
            <person name="Hug L.A."/>
            <person name="Burstein D."/>
            <person name="Emerson J.B."/>
            <person name="Thomas B.C."/>
            <person name="Banfield J.F."/>
        </authorList>
    </citation>
    <scope>NUCLEOTIDE SEQUENCE [LARGE SCALE GENOMIC DNA]</scope>
    <source>
        <strain evidence="1">CG1_02_44_10</strain>
    </source>
</reference>
<proteinExistence type="predicted"/>
<protein>
    <recommendedName>
        <fullName evidence="3">TIR domain-containing protein</fullName>
    </recommendedName>
</protein>